<feature type="domain" description="F-box" evidence="1">
    <location>
        <begin position="1"/>
        <end position="47"/>
    </location>
</feature>
<dbReference type="PANTHER" id="PTHR31672:SF13">
    <property type="entry name" value="F-BOX PROTEIN CPR30-LIKE"/>
    <property type="match status" value="1"/>
</dbReference>
<dbReference type="AlphaFoldDB" id="A0AAV0EC33"/>
<evidence type="ECO:0000313" key="3">
    <source>
        <dbReference type="Proteomes" id="UP001152523"/>
    </source>
</evidence>
<organism evidence="2 3">
    <name type="scientific">Cuscuta epithymum</name>
    <dbReference type="NCBI Taxonomy" id="186058"/>
    <lineage>
        <taxon>Eukaryota</taxon>
        <taxon>Viridiplantae</taxon>
        <taxon>Streptophyta</taxon>
        <taxon>Embryophyta</taxon>
        <taxon>Tracheophyta</taxon>
        <taxon>Spermatophyta</taxon>
        <taxon>Magnoliopsida</taxon>
        <taxon>eudicotyledons</taxon>
        <taxon>Gunneridae</taxon>
        <taxon>Pentapetalae</taxon>
        <taxon>asterids</taxon>
        <taxon>lamiids</taxon>
        <taxon>Solanales</taxon>
        <taxon>Convolvulaceae</taxon>
        <taxon>Cuscuteae</taxon>
        <taxon>Cuscuta</taxon>
        <taxon>Cuscuta subgen. Cuscuta</taxon>
    </lineage>
</organism>
<dbReference type="Pfam" id="PF12937">
    <property type="entry name" value="F-box-like"/>
    <property type="match status" value="1"/>
</dbReference>
<dbReference type="PANTHER" id="PTHR31672">
    <property type="entry name" value="BNACNNG10540D PROTEIN"/>
    <property type="match status" value="1"/>
</dbReference>
<dbReference type="SMART" id="SM00256">
    <property type="entry name" value="FBOX"/>
    <property type="match status" value="1"/>
</dbReference>
<gene>
    <name evidence="2" type="ORF">CEPIT_LOCUS23614</name>
</gene>
<proteinExistence type="predicted"/>
<name>A0AAV0EC33_9ASTE</name>
<dbReference type="PROSITE" id="PS50181">
    <property type="entry name" value="FBOX"/>
    <property type="match status" value="1"/>
</dbReference>
<evidence type="ECO:0000259" key="1">
    <source>
        <dbReference type="PROSITE" id="PS50181"/>
    </source>
</evidence>
<dbReference type="InterPro" id="IPR050796">
    <property type="entry name" value="SCF_F-box_component"/>
</dbReference>
<dbReference type="InterPro" id="IPR006527">
    <property type="entry name" value="F-box-assoc_dom_typ1"/>
</dbReference>
<dbReference type="InterPro" id="IPR036047">
    <property type="entry name" value="F-box-like_dom_sf"/>
</dbReference>
<comment type="caution">
    <text evidence="2">The sequence shown here is derived from an EMBL/GenBank/DDBJ whole genome shotgun (WGS) entry which is preliminary data.</text>
</comment>
<accession>A0AAV0EC33</accession>
<dbReference type="Gene3D" id="1.20.1280.50">
    <property type="match status" value="1"/>
</dbReference>
<dbReference type="InterPro" id="IPR001810">
    <property type="entry name" value="F-box_dom"/>
</dbReference>
<dbReference type="Pfam" id="PF07734">
    <property type="entry name" value="FBA_1"/>
    <property type="match status" value="1"/>
</dbReference>
<keyword evidence="3" id="KW-1185">Reference proteome</keyword>
<dbReference type="SUPFAM" id="SSF81383">
    <property type="entry name" value="F-box domain"/>
    <property type="match status" value="1"/>
</dbReference>
<dbReference type="EMBL" id="CAMAPF010000921">
    <property type="protein sequence ID" value="CAH9121329.1"/>
    <property type="molecule type" value="Genomic_DNA"/>
</dbReference>
<dbReference type="NCBIfam" id="TIGR01640">
    <property type="entry name" value="F_box_assoc_1"/>
    <property type="match status" value="1"/>
</dbReference>
<dbReference type="InterPro" id="IPR017451">
    <property type="entry name" value="F-box-assoc_interact_dom"/>
</dbReference>
<sequence length="470" mass="54481">MDDCELPRELLIEILVKLPVKSLMRCKCVCKCFYDLIKNNHQLLHRFYEVNREKCDYAILEIPSTHLGYSNKMFSLLYNEPESDDIGCTYLDFPNSMTRFVSCCDGMLCFILGKPDFLITSCEISTDLNFDILIWNPFIREIKALPSIKVPHSPPTEILASYTMYEGFGFGVSKSMAWKVVMLWYFNYCAFGGKKQSYECVMVCSQDGDGSWTWRQIDALPNVPVSSQEDFYCKGKYYWRVEIHEVLDSEPPCERLLWFDLEDEVFGTIGLPTRWEDISFTVMNETIAMISLCPPENSNCIEVWLMSENADCVDWHKQWSVECCSSIDRHEYRSPLGGGTWRESWLPIGIWNQGGGRFHLIAYPCVISYQSEESEESEESEDDLAPCVVGYPDEENYVPYLVLVDLETQEPKMIYLTKNRKCVELISNSTGYAQVYKENNSDITQEWKDFKVFPSDGVYARIYNPSLKFI</sequence>
<evidence type="ECO:0000313" key="2">
    <source>
        <dbReference type="EMBL" id="CAH9121329.1"/>
    </source>
</evidence>
<reference evidence="2" key="1">
    <citation type="submission" date="2022-07" db="EMBL/GenBank/DDBJ databases">
        <authorList>
            <person name="Macas J."/>
            <person name="Novak P."/>
            <person name="Neumann P."/>
        </authorList>
    </citation>
    <scope>NUCLEOTIDE SEQUENCE</scope>
</reference>
<dbReference type="Proteomes" id="UP001152523">
    <property type="component" value="Unassembled WGS sequence"/>
</dbReference>
<protein>
    <recommendedName>
        <fullName evidence="1">F-box domain-containing protein</fullName>
    </recommendedName>
</protein>